<protein>
    <recommendedName>
        <fullName evidence="11">GTP cyclohydrolase-2</fullName>
        <ecNumber evidence="11">3.5.4.25</ecNumber>
    </recommendedName>
    <alternativeName>
        <fullName evidence="11">GTP cyclohydrolase II</fullName>
    </alternativeName>
</protein>
<keyword evidence="4 11" id="KW-0686">Riboflavin biosynthesis</keyword>
<evidence type="ECO:0000256" key="8">
    <source>
        <dbReference type="ARBA" id="ARBA00022833"/>
    </source>
</evidence>
<dbReference type="InterPro" id="IPR000926">
    <property type="entry name" value="RibA"/>
</dbReference>
<comment type="similarity">
    <text evidence="3">In the C-terminal section; belongs to the GTP cyclohydrolase II family.</text>
</comment>
<comment type="cofactor">
    <cofactor evidence="11">
        <name>Zn(2+)</name>
        <dbReference type="ChEBI" id="CHEBI:29105"/>
    </cofactor>
    <text evidence="11">Binds 1 zinc ion per subunit.</text>
</comment>
<dbReference type="GO" id="GO:0005525">
    <property type="term" value="F:GTP binding"/>
    <property type="evidence" value="ECO:0007669"/>
    <property type="project" value="UniProtKB-KW"/>
</dbReference>
<evidence type="ECO:0000256" key="9">
    <source>
        <dbReference type="ARBA" id="ARBA00023134"/>
    </source>
</evidence>
<keyword evidence="6 11" id="KW-0547">Nucleotide-binding</keyword>
<dbReference type="AlphaFoldDB" id="A0A420WC57"/>
<accession>A0A420WC57</accession>
<dbReference type="GO" id="GO:0005829">
    <property type="term" value="C:cytosol"/>
    <property type="evidence" value="ECO:0007669"/>
    <property type="project" value="TreeGrafter"/>
</dbReference>
<dbReference type="InterPro" id="IPR017945">
    <property type="entry name" value="DHBP_synth_RibB-like_a/b_dom"/>
</dbReference>
<feature type="active site" description="Proton acceptor" evidence="11">
    <location>
        <position position="323"/>
    </location>
</feature>
<comment type="function">
    <text evidence="11">Catalyzes the conversion of GTP to 2,5-diamino-6-ribosylamino-4(3H)-pyrimidinone 5'-phosphate (DARP), formate and pyrophosphate.</text>
</comment>
<dbReference type="PANTHER" id="PTHR21327">
    <property type="entry name" value="GTP CYCLOHYDROLASE II-RELATED"/>
    <property type="match status" value="1"/>
</dbReference>
<comment type="similarity">
    <text evidence="11">Belongs to the GTP cyclohydrolase II family.</text>
</comment>
<feature type="binding site" evidence="11">
    <location>
        <position position="346"/>
    </location>
    <ligand>
        <name>GTP</name>
        <dbReference type="ChEBI" id="CHEBI:37565"/>
    </ligand>
</feature>
<dbReference type="InterPro" id="IPR036144">
    <property type="entry name" value="RibA-like_sf"/>
</dbReference>
<dbReference type="Gene3D" id="3.40.50.10990">
    <property type="entry name" value="GTP cyclohydrolase II"/>
    <property type="match status" value="1"/>
</dbReference>
<comment type="catalytic activity">
    <reaction evidence="10 11">
        <text>GTP + 4 H2O = 2,5-diamino-6-hydroxy-4-(5-phosphoribosylamino)-pyrimidine + formate + 2 phosphate + 3 H(+)</text>
        <dbReference type="Rhea" id="RHEA:23704"/>
        <dbReference type="ChEBI" id="CHEBI:15377"/>
        <dbReference type="ChEBI" id="CHEBI:15378"/>
        <dbReference type="ChEBI" id="CHEBI:15740"/>
        <dbReference type="ChEBI" id="CHEBI:37565"/>
        <dbReference type="ChEBI" id="CHEBI:43474"/>
        <dbReference type="ChEBI" id="CHEBI:58614"/>
        <dbReference type="EC" id="3.5.4.25"/>
    </reaction>
</comment>
<dbReference type="SUPFAM" id="SSF55821">
    <property type="entry name" value="YrdC/RibB"/>
    <property type="match status" value="1"/>
</dbReference>
<reference evidence="13 14" key="1">
    <citation type="submission" date="2018-10" db="EMBL/GenBank/DDBJ databases">
        <title>Comparative analysis of microorganisms from saline springs in Andes Mountain Range, Colombia.</title>
        <authorList>
            <person name="Rubin E."/>
        </authorList>
    </citation>
    <scope>NUCLEOTIDE SEQUENCE [LARGE SCALE GENOMIC DNA]</scope>
    <source>
        <strain evidence="13 14">USBA 36</strain>
    </source>
</reference>
<evidence type="ECO:0000256" key="5">
    <source>
        <dbReference type="ARBA" id="ARBA00022723"/>
    </source>
</evidence>
<evidence type="ECO:0000256" key="7">
    <source>
        <dbReference type="ARBA" id="ARBA00022801"/>
    </source>
</evidence>
<evidence type="ECO:0000313" key="14">
    <source>
        <dbReference type="Proteomes" id="UP000277424"/>
    </source>
</evidence>
<feature type="domain" description="GTP cyclohydrolase II" evidence="12">
    <location>
        <begin position="199"/>
        <end position="366"/>
    </location>
</feature>
<feature type="binding site" evidence="11">
    <location>
        <position position="311"/>
    </location>
    <ligand>
        <name>GTP</name>
        <dbReference type="ChEBI" id="CHEBI:37565"/>
    </ligand>
</feature>
<dbReference type="EC" id="3.5.4.25" evidence="11"/>
<proteinExistence type="inferred from homology"/>
<evidence type="ECO:0000256" key="10">
    <source>
        <dbReference type="ARBA" id="ARBA00049295"/>
    </source>
</evidence>
<dbReference type="PANTHER" id="PTHR21327:SF18">
    <property type="entry name" value="3,4-DIHYDROXY-2-BUTANONE 4-PHOSPHATE SYNTHASE"/>
    <property type="match status" value="1"/>
</dbReference>
<dbReference type="UniPathway" id="UPA00275">
    <property type="reaction ID" value="UER00400"/>
</dbReference>
<evidence type="ECO:0000259" key="12">
    <source>
        <dbReference type="Pfam" id="PF00925"/>
    </source>
</evidence>
<evidence type="ECO:0000256" key="3">
    <source>
        <dbReference type="ARBA" id="ARBA00008976"/>
    </source>
</evidence>
<keyword evidence="7 11" id="KW-0378">Hydrolase</keyword>
<dbReference type="Proteomes" id="UP000277424">
    <property type="component" value="Unassembled WGS sequence"/>
</dbReference>
<evidence type="ECO:0000256" key="11">
    <source>
        <dbReference type="HAMAP-Rule" id="MF_00179"/>
    </source>
</evidence>
<dbReference type="CDD" id="cd00641">
    <property type="entry name" value="GTP_cyclohydro2"/>
    <property type="match status" value="1"/>
</dbReference>
<dbReference type="OrthoDB" id="9793111at2"/>
<evidence type="ECO:0000256" key="4">
    <source>
        <dbReference type="ARBA" id="ARBA00022619"/>
    </source>
</evidence>
<feature type="binding site" evidence="11">
    <location>
        <position position="264"/>
    </location>
    <ligand>
        <name>Zn(2+)</name>
        <dbReference type="ChEBI" id="CHEBI:29105"/>
        <note>catalytic</note>
    </ligand>
</feature>
<feature type="binding site" evidence="11">
    <location>
        <position position="267"/>
    </location>
    <ligand>
        <name>GTP</name>
        <dbReference type="ChEBI" id="CHEBI:37565"/>
    </ligand>
</feature>
<organism evidence="13 14">
    <name type="scientific">Oceanibaculum indicum</name>
    <dbReference type="NCBI Taxonomy" id="526216"/>
    <lineage>
        <taxon>Bacteria</taxon>
        <taxon>Pseudomonadati</taxon>
        <taxon>Pseudomonadota</taxon>
        <taxon>Alphaproteobacteria</taxon>
        <taxon>Rhodospirillales</taxon>
        <taxon>Oceanibaculaceae</taxon>
        <taxon>Oceanibaculum</taxon>
    </lineage>
</organism>
<dbReference type="SUPFAM" id="SSF142695">
    <property type="entry name" value="RibA-like"/>
    <property type="match status" value="1"/>
</dbReference>
<name>A0A420WC57_9PROT</name>
<feature type="binding site" evidence="11">
    <location>
        <begin position="246"/>
        <end position="250"/>
    </location>
    <ligand>
        <name>GTP</name>
        <dbReference type="ChEBI" id="CHEBI:37565"/>
    </ligand>
</feature>
<dbReference type="Pfam" id="PF00925">
    <property type="entry name" value="GTP_cyclohydro2"/>
    <property type="match status" value="1"/>
</dbReference>
<dbReference type="InterPro" id="IPR032677">
    <property type="entry name" value="GTP_cyclohydro_II"/>
</dbReference>
<feature type="binding site" evidence="11">
    <location>
        <begin position="289"/>
        <end position="291"/>
    </location>
    <ligand>
        <name>GTP</name>
        <dbReference type="ChEBI" id="CHEBI:37565"/>
    </ligand>
</feature>
<gene>
    <name evidence="11" type="primary">ribA</name>
    <name evidence="13" type="ORF">BCL74_3089</name>
</gene>
<comment type="pathway">
    <text evidence="1 11">Cofactor biosynthesis; riboflavin biosynthesis; 5-amino-6-(D-ribitylamino)uracil from GTP: step 1/4.</text>
</comment>
<dbReference type="HAMAP" id="MF_00179">
    <property type="entry name" value="RibA"/>
    <property type="match status" value="1"/>
</dbReference>
<keyword evidence="5 11" id="KW-0479">Metal-binding</keyword>
<dbReference type="FunFam" id="3.40.50.10990:FF:000002">
    <property type="entry name" value="GTP cyclohydrolase-2"/>
    <property type="match status" value="1"/>
</dbReference>
<dbReference type="EMBL" id="RBIG01000003">
    <property type="protein sequence ID" value="RKQ68607.1"/>
    <property type="molecule type" value="Genomic_DNA"/>
</dbReference>
<sequence>MSSAAPPAKSDSASPAALRAATVKRVERAIAELRRGGQVLVRNRERESAGILMAAEMVTPSSLPGLTRAAGSRPTLVLTARRAAALKPGQPISSVESLALPAKADPDFVRRLADPTAGPAPALSKAVAILPEPEDGLAASALALVKQARLIPAALLARLAHTDSEGVAAAARDADLVLIEAEEIAAYPALAAARLTLAAEARVPLADIEDARLVAFRPPDGGVEHIAILIGQPETEIAAGRPVLIRLHSQCFTGDLLGSLRCDCGDQLRGAIRAIAEQGAGILLYLAQEGRDIGLVNKLRAYQLQDLGLDTVDANEHLGFDADERAFAPAAEMLHQLGATRVRLMTNNPEKVEGLSRHGIEVAERVAHAFPSNSHNEAYLKTKAKRSGHMF</sequence>
<dbReference type="Gene3D" id="3.90.870.10">
    <property type="entry name" value="DHBP synthase"/>
    <property type="match status" value="1"/>
</dbReference>
<dbReference type="GO" id="GO:0003935">
    <property type="term" value="F:GTP cyclohydrolase II activity"/>
    <property type="evidence" value="ECO:0007669"/>
    <property type="project" value="UniProtKB-UniRule"/>
</dbReference>
<evidence type="ECO:0000256" key="2">
    <source>
        <dbReference type="ARBA" id="ARBA00005520"/>
    </source>
</evidence>
<evidence type="ECO:0000256" key="6">
    <source>
        <dbReference type="ARBA" id="ARBA00022741"/>
    </source>
</evidence>
<keyword evidence="8 11" id="KW-0862">Zinc</keyword>
<evidence type="ECO:0000256" key="1">
    <source>
        <dbReference type="ARBA" id="ARBA00004853"/>
    </source>
</evidence>
<dbReference type="GO" id="GO:0009231">
    <property type="term" value="P:riboflavin biosynthetic process"/>
    <property type="evidence" value="ECO:0007669"/>
    <property type="project" value="UniProtKB-UniRule"/>
</dbReference>
<feature type="binding site" evidence="11">
    <location>
        <position position="351"/>
    </location>
    <ligand>
        <name>GTP</name>
        <dbReference type="ChEBI" id="CHEBI:37565"/>
    </ligand>
</feature>
<feature type="binding site" evidence="11">
    <location>
        <position position="251"/>
    </location>
    <ligand>
        <name>Zn(2+)</name>
        <dbReference type="ChEBI" id="CHEBI:29105"/>
        <note>catalytic</note>
    </ligand>
</feature>
<feature type="active site" description="Nucleophile" evidence="11">
    <location>
        <position position="325"/>
    </location>
</feature>
<comment type="caution">
    <text evidence="13">The sequence shown here is derived from an EMBL/GenBank/DDBJ whole genome shotgun (WGS) entry which is preliminary data.</text>
</comment>
<dbReference type="NCBIfam" id="NF001591">
    <property type="entry name" value="PRK00393.1"/>
    <property type="match status" value="1"/>
</dbReference>
<comment type="similarity">
    <text evidence="2">In the N-terminal section; belongs to the DHBP synthase family.</text>
</comment>
<dbReference type="RefSeq" id="WP_121221328.1">
    <property type="nucleotide sequence ID" value="NZ_RBIG01000003.1"/>
</dbReference>
<feature type="binding site" evidence="11">
    <location>
        <position position="262"/>
    </location>
    <ligand>
        <name>Zn(2+)</name>
        <dbReference type="ChEBI" id="CHEBI:29105"/>
        <note>catalytic</note>
    </ligand>
</feature>
<evidence type="ECO:0000313" key="13">
    <source>
        <dbReference type="EMBL" id="RKQ68607.1"/>
    </source>
</evidence>
<dbReference type="NCBIfam" id="TIGR00505">
    <property type="entry name" value="ribA"/>
    <property type="match status" value="1"/>
</dbReference>
<keyword evidence="9 11" id="KW-0342">GTP-binding</keyword>
<dbReference type="GO" id="GO:0008270">
    <property type="term" value="F:zinc ion binding"/>
    <property type="evidence" value="ECO:0007669"/>
    <property type="project" value="UniProtKB-UniRule"/>
</dbReference>
<dbReference type="PIRSF" id="PIRSF001259">
    <property type="entry name" value="RibA"/>
    <property type="match status" value="1"/>
</dbReference>